<sequence length="153" mass="17216">MRCDVFTFFHPRGHLLPSPRPPLLPSPCFILFSSHCLRLGLLPLPFPSLHLTDYTSTYRAHRNRAQRQQHRSCSRSCAGYIFPAISLLRLCFLPSFLAVFPFWRRLPLFLCGSCSSFGFSSRDARGPSSFILHPLSVPSLHAHAFALGAWSGS</sequence>
<reference evidence="2" key="1">
    <citation type="submission" date="2023-03" db="EMBL/GenBank/DDBJ databases">
        <title>Massive genome expansion in bonnet fungi (Mycena s.s.) driven by repeated elements and novel gene families across ecological guilds.</title>
        <authorList>
            <consortium name="Lawrence Berkeley National Laboratory"/>
            <person name="Harder C.B."/>
            <person name="Miyauchi S."/>
            <person name="Viragh M."/>
            <person name="Kuo A."/>
            <person name="Thoen E."/>
            <person name="Andreopoulos B."/>
            <person name="Lu D."/>
            <person name="Skrede I."/>
            <person name="Drula E."/>
            <person name="Henrissat B."/>
            <person name="Morin E."/>
            <person name="Kohler A."/>
            <person name="Barry K."/>
            <person name="LaButti K."/>
            <person name="Morin E."/>
            <person name="Salamov A."/>
            <person name="Lipzen A."/>
            <person name="Mereny Z."/>
            <person name="Hegedus B."/>
            <person name="Baldrian P."/>
            <person name="Stursova M."/>
            <person name="Weitz H."/>
            <person name="Taylor A."/>
            <person name="Grigoriev I.V."/>
            <person name="Nagy L.G."/>
            <person name="Martin F."/>
            <person name="Kauserud H."/>
        </authorList>
    </citation>
    <scope>NUCLEOTIDE SEQUENCE</scope>
    <source>
        <strain evidence="2">CBHHK182m</strain>
    </source>
</reference>
<organism evidence="2 3">
    <name type="scientific">Mycena metata</name>
    <dbReference type="NCBI Taxonomy" id="1033252"/>
    <lineage>
        <taxon>Eukaryota</taxon>
        <taxon>Fungi</taxon>
        <taxon>Dikarya</taxon>
        <taxon>Basidiomycota</taxon>
        <taxon>Agaricomycotina</taxon>
        <taxon>Agaricomycetes</taxon>
        <taxon>Agaricomycetidae</taxon>
        <taxon>Agaricales</taxon>
        <taxon>Marasmiineae</taxon>
        <taxon>Mycenaceae</taxon>
        <taxon>Mycena</taxon>
    </lineage>
</organism>
<gene>
    <name evidence="2" type="ORF">B0H16DRAFT_897021</name>
</gene>
<evidence type="ECO:0000256" key="1">
    <source>
        <dbReference type="SAM" id="Phobius"/>
    </source>
</evidence>
<keyword evidence="1" id="KW-0812">Transmembrane</keyword>
<accession>A0AAD7N8F1</accession>
<dbReference type="EMBL" id="JARKIB010000071">
    <property type="protein sequence ID" value="KAJ7748885.1"/>
    <property type="molecule type" value="Genomic_DNA"/>
</dbReference>
<feature type="transmembrane region" description="Helical" evidence="1">
    <location>
        <begin position="77"/>
        <end position="103"/>
    </location>
</feature>
<proteinExistence type="predicted"/>
<evidence type="ECO:0000313" key="3">
    <source>
        <dbReference type="Proteomes" id="UP001215598"/>
    </source>
</evidence>
<name>A0AAD7N8F1_9AGAR</name>
<evidence type="ECO:0000313" key="2">
    <source>
        <dbReference type="EMBL" id="KAJ7748885.1"/>
    </source>
</evidence>
<comment type="caution">
    <text evidence="2">The sequence shown here is derived from an EMBL/GenBank/DDBJ whole genome shotgun (WGS) entry which is preliminary data.</text>
</comment>
<dbReference type="AlphaFoldDB" id="A0AAD7N8F1"/>
<dbReference type="Proteomes" id="UP001215598">
    <property type="component" value="Unassembled WGS sequence"/>
</dbReference>
<keyword evidence="1" id="KW-1133">Transmembrane helix</keyword>
<evidence type="ECO:0008006" key="4">
    <source>
        <dbReference type="Google" id="ProtNLM"/>
    </source>
</evidence>
<keyword evidence="3" id="KW-1185">Reference proteome</keyword>
<keyword evidence="1" id="KW-0472">Membrane</keyword>
<protein>
    <recommendedName>
        <fullName evidence="4">Transmembrane protein</fullName>
    </recommendedName>
</protein>